<reference evidence="2 3" key="1">
    <citation type="submission" date="2019-06" db="EMBL/GenBank/DDBJ databases">
        <title>Wine fermentation using esterase from Monascus purpureus.</title>
        <authorList>
            <person name="Geng C."/>
            <person name="Zhang Y."/>
        </authorList>
    </citation>
    <scope>NUCLEOTIDE SEQUENCE [LARGE SCALE GENOMIC DNA]</scope>
    <source>
        <strain evidence="2">HQ1</strain>
    </source>
</reference>
<feature type="region of interest" description="Disordered" evidence="1">
    <location>
        <begin position="1"/>
        <end position="23"/>
    </location>
</feature>
<evidence type="ECO:0000313" key="2">
    <source>
        <dbReference type="EMBL" id="TQB70624.1"/>
    </source>
</evidence>
<dbReference type="EMBL" id="VIFY01000101">
    <property type="protein sequence ID" value="TQB70624.1"/>
    <property type="molecule type" value="Genomic_DNA"/>
</dbReference>
<comment type="caution">
    <text evidence="2">The sequence shown here is derived from an EMBL/GenBank/DDBJ whole genome shotgun (WGS) entry which is preliminary data.</text>
</comment>
<keyword evidence="3" id="KW-1185">Reference proteome</keyword>
<dbReference type="OrthoDB" id="5425806at2759"/>
<feature type="compositionally biased region" description="Polar residues" evidence="1">
    <location>
        <begin position="316"/>
        <end position="327"/>
    </location>
</feature>
<accession>A0A507QU95</accession>
<name>A0A507QU95_MONPU</name>
<sequence>MSASRSRRSMGEPDYTSSLYSEPPAPLSSVNPIMDALKEGVLKLRSKYRDFTLLLDLQKGYHHHFMTRLFDHVKEVSQFSWDNLEWDGDARRACAESFLEKYGMQYWGEKNRKKCLMAESLENPGELCTYPERKEEITRIIMLLIEKKVKTELKEKRANVGPKSQDVLSDTKAQESGLKPSHPPTNPPLLILKPDNPQAKAKSTNTNHDKDESGGKRRTSDSPDPFYVRQKERRLKKSKKPKTENNEDDSNMLPPSKIGMLPERPIPKPVGVLEPEQKAQKHAAQGSKQMKVNDMDDMDIDEILEAPLFPRRDRSIGNQSTATPTQSSEERRTSFLVTATSQPGMAPVFVPFQNFPTASAFIESMTDECGLHEWDPSTQLTREMSNSFSPAAAMRGVIAASVELKWSGFSIRVRPDKNRDWEILVEKIRKEWSNRDQNNQSNSATVDNGSEGNIKRDVGDLEIVVMLHVVG</sequence>
<gene>
    <name evidence="2" type="ORF">MPDQ_000295</name>
</gene>
<proteinExistence type="predicted"/>
<feature type="compositionally biased region" description="Basic residues" evidence="1">
    <location>
        <begin position="231"/>
        <end position="240"/>
    </location>
</feature>
<evidence type="ECO:0000256" key="1">
    <source>
        <dbReference type="SAM" id="MobiDB-lite"/>
    </source>
</evidence>
<dbReference type="Proteomes" id="UP000319663">
    <property type="component" value="Unassembled WGS sequence"/>
</dbReference>
<feature type="compositionally biased region" description="Basic and acidic residues" evidence="1">
    <location>
        <begin position="207"/>
        <end position="221"/>
    </location>
</feature>
<dbReference type="AlphaFoldDB" id="A0A507QU95"/>
<dbReference type="STRING" id="5098.A0A507QU95"/>
<feature type="region of interest" description="Disordered" evidence="1">
    <location>
        <begin position="155"/>
        <end position="270"/>
    </location>
</feature>
<protein>
    <submittedName>
        <fullName evidence="2">Uncharacterized protein</fullName>
    </submittedName>
</protein>
<evidence type="ECO:0000313" key="3">
    <source>
        <dbReference type="Proteomes" id="UP000319663"/>
    </source>
</evidence>
<feature type="region of interest" description="Disordered" evidence="1">
    <location>
        <begin position="308"/>
        <end position="332"/>
    </location>
</feature>
<organism evidence="2 3">
    <name type="scientific">Monascus purpureus</name>
    <name type="common">Red mold</name>
    <name type="synonym">Monascus anka</name>
    <dbReference type="NCBI Taxonomy" id="5098"/>
    <lineage>
        <taxon>Eukaryota</taxon>
        <taxon>Fungi</taxon>
        <taxon>Dikarya</taxon>
        <taxon>Ascomycota</taxon>
        <taxon>Pezizomycotina</taxon>
        <taxon>Eurotiomycetes</taxon>
        <taxon>Eurotiomycetidae</taxon>
        <taxon>Eurotiales</taxon>
        <taxon>Aspergillaceae</taxon>
        <taxon>Monascus</taxon>
    </lineage>
</organism>